<organism evidence="1 2">
    <name type="scientific">Microbulbifer spongiae</name>
    <dbReference type="NCBI Taxonomy" id="2944933"/>
    <lineage>
        <taxon>Bacteria</taxon>
        <taxon>Pseudomonadati</taxon>
        <taxon>Pseudomonadota</taxon>
        <taxon>Gammaproteobacteria</taxon>
        <taxon>Cellvibrionales</taxon>
        <taxon>Microbulbiferaceae</taxon>
        <taxon>Microbulbifer</taxon>
    </lineage>
</organism>
<dbReference type="EMBL" id="CP098023">
    <property type="protein sequence ID" value="WKD48401.1"/>
    <property type="molecule type" value="Genomic_DNA"/>
</dbReference>
<dbReference type="RefSeq" id="WP_301414153.1">
    <property type="nucleotide sequence ID" value="NZ_CP098023.1"/>
</dbReference>
<evidence type="ECO:0000313" key="2">
    <source>
        <dbReference type="Proteomes" id="UP001321520"/>
    </source>
</evidence>
<gene>
    <name evidence="1" type="ORF">M8T91_10705</name>
</gene>
<evidence type="ECO:0008006" key="3">
    <source>
        <dbReference type="Google" id="ProtNLM"/>
    </source>
</evidence>
<protein>
    <recommendedName>
        <fullName evidence="3">Phage tail protein</fullName>
    </recommendedName>
</protein>
<name>A0ABY9E7V0_9GAMM</name>
<sequence length="129" mass="14628">MLITFIPTRLVTGGDGKLEIGLQQYDSHDQAEGKEHKALSGYTEHTAYRIERHSICRTLPVRLTRAQLDQWREFAASCAFGEFFTFDALGTEAAPDNPQTVQLKFKSFKEKRLPGQLFEFGFTTIQVIA</sequence>
<dbReference type="Proteomes" id="UP001321520">
    <property type="component" value="Chromosome"/>
</dbReference>
<keyword evidence="2" id="KW-1185">Reference proteome</keyword>
<proteinExistence type="predicted"/>
<evidence type="ECO:0000313" key="1">
    <source>
        <dbReference type="EMBL" id="WKD48401.1"/>
    </source>
</evidence>
<reference evidence="1 2" key="1">
    <citation type="submission" date="2022-05" db="EMBL/GenBank/DDBJ databases">
        <title>Microbulbifer sp. nov., isolated from sponge.</title>
        <authorList>
            <person name="Gao L."/>
        </authorList>
    </citation>
    <scope>NUCLEOTIDE SEQUENCE [LARGE SCALE GENOMIC DNA]</scope>
    <source>
        <strain evidence="1 2">MI-G</strain>
    </source>
</reference>
<accession>A0ABY9E7V0</accession>